<keyword evidence="1" id="KW-1133">Transmembrane helix</keyword>
<organism evidence="2 3">
    <name type="scientific">Streptomyces macrosporus</name>
    <dbReference type="NCBI Taxonomy" id="44032"/>
    <lineage>
        <taxon>Bacteria</taxon>
        <taxon>Bacillati</taxon>
        <taxon>Actinomycetota</taxon>
        <taxon>Actinomycetes</taxon>
        <taxon>Kitasatosporales</taxon>
        <taxon>Streptomycetaceae</taxon>
        <taxon>Streptomyces</taxon>
    </lineage>
</organism>
<evidence type="ECO:0000313" key="3">
    <source>
        <dbReference type="Proteomes" id="UP001501638"/>
    </source>
</evidence>
<keyword evidence="1" id="KW-0812">Transmembrane</keyword>
<gene>
    <name evidence="2" type="ORF">GCM10010405_15740</name>
</gene>
<keyword evidence="3" id="KW-1185">Reference proteome</keyword>
<accession>A0ABP5WQP2</accession>
<feature type="transmembrane region" description="Helical" evidence="1">
    <location>
        <begin position="95"/>
        <end position="115"/>
    </location>
</feature>
<comment type="caution">
    <text evidence="2">The sequence shown here is derived from an EMBL/GenBank/DDBJ whole genome shotgun (WGS) entry which is preliminary data.</text>
</comment>
<protein>
    <submittedName>
        <fullName evidence="2">Uncharacterized protein</fullName>
    </submittedName>
</protein>
<sequence length="138" mass="13876">MTGSGLDVAGPGVRDAANAFPAAAAGAPCGPDRTGRSRVCHTAAHRVPTVLEYHPNGGHAAFPRGGTGSHFATDHRTWTNPSAVPERAFPAMRRFVAVLLGTFAFLAALTAPAAAVGVDPSALVPAAEIALEGAGLTL</sequence>
<proteinExistence type="predicted"/>
<evidence type="ECO:0000256" key="1">
    <source>
        <dbReference type="SAM" id="Phobius"/>
    </source>
</evidence>
<dbReference type="EMBL" id="BAAASZ010000014">
    <property type="protein sequence ID" value="GAA2433588.1"/>
    <property type="molecule type" value="Genomic_DNA"/>
</dbReference>
<name>A0ABP5WQP2_9ACTN</name>
<reference evidence="3" key="1">
    <citation type="journal article" date="2019" name="Int. J. Syst. Evol. Microbiol.">
        <title>The Global Catalogue of Microorganisms (GCM) 10K type strain sequencing project: providing services to taxonomists for standard genome sequencing and annotation.</title>
        <authorList>
            <consortium name="The Broad Institute Genomics Platform"/>
            <consortium name="The Broad Institute Genome Sequencing Center for Infectious Disease"/>
            <person name="Wu L."/>
            <person name="Ma J."/>
        </authorList>
    </citation>
    <scope>NUCLEOTIDE SEQUENCE [LARGE SCALE GENOMIC DNA]</scope>
    <source>
        <strain evidence="3">JCM 6305</strain>
    </source>
</reference>
<keyword evidence="1" id="KW-0472">Membrane</keyword>
<evidence type="ECO:0000313" key="2">
    <source>
        <dbReference type="EMBL" id="GAA2433588.1"/>
    </source>
</evidence>
<dbReference type="Proteomes" id="UP001501638">
    <property type="component" value="Unassembled WGS sequence"/>
</dbReference>